<protein>
    <recommendedName>
        <fullName evidence="1">N-acetyltransferase domain-containing protein</fullName>
    </recommendedName>
</protein>
<gene>
    <name evidence="2" type="ORF">METZ01_LOCUS260548</name>
</gene>
<dbReference type="InterPro" id="IPR000182">
    <property type="entry name" value="GNAT_dom"/>
</dbReference>
<feature type="domain" description="N-acetyltransferase" evidence="1">
    <location>
        <begin position="17"/>
        <end position="178"/>
    </location>
</feature>
<evidence type="ECO:0000259" key="1">
    <source>
        <dbReference type="PROSITE" id="PS51186"/>
    </source>
</evidence>
<name>A0A382J6A4_9ZZZZ</name>
<dbReference type="CDD" id="cd04301">
    <property type="entry name" value="NAT_SF"/>
    <property type="match status" value="1"/>
</dbReference>
<dbReference type="EMBL" id="UINC01072220">
    <property type="protein sequence ID" value="SVC07694.1"/>
    <property type="molecule type" value="Genomic_DNA"/>
</dbReference>
<proteinExistence type="predicted"/>
<sequence>MQEGEVVKTFRAGGVDTIFRYPRQDDLDAFIEMHLTLTREKVMCRRLTLDRESGGRMLAAILDGLKQDNGTYILVEQKGELVGEGFADRSGYHYHTVGLALIGRVRGTGIGTELMWTLEEECRRLGGKRLHLTVFAANEAGIHVYEKVGYRECGCRPSWVELDDGSECDLIDMAKILATG</sequence>
<dbReference type="Pfam" id="PF00583">
    <property type="entry name" value="Acetyltransf_1"/>
    <property type="match status" value="1"/>
</dbReference>
<dbReference type="GO" id="GO:0016747">
    <property type="term" value="F:acyltransferase activity, transferring groups other than amino-acyl groups"/>
    <property type="evidence" value="ECO:0007669"/>
    <property type="project" value="InterPro"/>
</dbReference>
<evidence type="ECO:0000313" key="2">
    <source>
        <dbReference type="EMBL" id="SVC07694.1"/>
    </source>
</evidence>
<dbReference type="SUPFAM" id="SSF55729">
    <property type="entry name" value="Acyl-CoA N-acyltransferases (Nat)"/>
    <property type="match status" value="1"/>
</dbReference>
<accession>A0A382J6A4</accession>
<reference evidence="2" key="1">
    <citation type="submission" date="2018-05" db="EMBL/GenBank/DDBJ databases">
        <authorList>
            <person name="Lanie J.A."/>
            <person name="Ng W.-L."/>
            <person name="Kazmierczak K.M."/>
            <person name="Andrzejewski T.M."/>
            <person name="Davidsen T.M."/>
            <person name="Wayne K.J."/>
            <person name="Tettelin H."/>
            <person name="Glass J.I."/>
            <person name="Rusch D."/>
            <person name="Podicherti R."/>
            <person name="Tsui H.-C.T."/>
            <person name="Winkler M.E."/>
        </authorList>
    </citation>
    <scope>NUCLEOTIDE SEQUENCE</scope>
</reference>
<dbReference type="AlphaFoldDB" id="A0A382J6A4"/>
<dbReference type="PANTHER" id="PTHR43072">
    <property type="entry name" value="N-ACETYLTRANSFERASE"/>
    <property type="match status" value="1"/>
</dbReference>
<organism evidence="2">
    <name type="scientific">marine metagenome</name>
    <dbReference type="NCBI Taxonomy" id="408172"/>
    <lineage>
        <taxon>unclassified sequences</taxon>
        <taxon>metagenomes</taxon>
        <taxon>ecological metagenomes</taxon>
    </lineage>
</organism>
<dbReference type="InterPro" id="IPR016181">
    <property type="entry name" value="Acyl_CoA_acyltransferase"/>
</dbReference>
<dbReference type="PROSITE" id="PS51186">
    <property type="entry name" value="GNAT"/>
    <property type="match status" value="1"/>
</dbReference>
<dbReference type="Gene3D" id="3.40.630.30">
    <property type="match status" value="1"/>
</dbReference>